<feature type="chain" id="PRO_5030871882" evidence="1">
    <location>
        <begin position="20"/>
        <end position="190"/>
    </location>
</feature>
<name>A0A7X0NIA9_9GAMM</name>
<comment type="caution">
    <text evidence="2">The sequence shown here is derived from an EMBL/GenBank/DDBJ whole genome shotgun (WGS) entry which is preliminary data.</text>
</comment>
<keyword evidence="1" id="KW-0732">Signal</keyword>
<reference evidence="2 3" key="1">
    <citation type="submission" date="2020-08" db="EMBL/GenBank/DDBJ databases">
        <title>Genomic Encyclopedia of Type Strains, Phase IV (KMG-IV): sequencing the most valuable type-strain genomes for metagenomic binning, comparative biology and taxonomic classification.</title>
        <authorList>
            <person name="Goeker M."/>
        </authorList>
    </citation>
    <scope>NUCLEOTIDE SEQUENCE [LARGE SCALE GENOMIC DNA]</scope>
    <source>
        <strain evidence="2 3">DSM 26287</strain>
    </source>
</reference>
<evidence type="ECO:0000313" key="2">
    <source>
        <dbReference type="EMBL" id="MBB6543997.1"/>
    </source>
</evidence>
<dbReference type="EMBL" id="JACHHU010000022">
    <property type="protein sequence ID" value="MBB6543997.1"/>
    <property type="molecule type" value="Genomic_DNA"/>
</dbReference>
<feature type="signal peptide" evidence="1">
    <location>
        <begin position="1"/>
        <end position="19"/>
    </location>
</feature>
<dbReference type="Proteomes" id="UP000537141">
    <property type="component" value="Unassembled WGS sequence"/>
</dbReference>
<evidence type="ECO:0000256" key="1">
    <source>
        <dbReference type="SAM" id="SignalP"/>
    </source>
</evidence>
<accession>A0A7X0NIA9</accession>
<keyword evidence="3" id="KW-1185">Reference proteome</keyword>
<dbReference type="RefSeq" id="WP_184424765.1">
    <property type="nucleotide sequence ID" value="NZ_AP027362.1"/>
</dbReference>
<gene>
    <name evidence="2" type="ORF">HNQ55_002521</name>
</gene>
<protein>
    <submittedName>
        <fullName evidence="2">Uncharacterized protein</fullName>
    </submittedName>
</protein>
<sequence length="190" mass="21868">MKYLLPFILIICFTQTAFAQEPLTKALVEQYFRATKDFQQLKTTHPELANKMDNLTLMDKNQFLSTMKGLSFYPEINRVIKAAGIKDLEQVYDLSLRLIGGLMSMNIEQMPEMANIDELIAAKQKVAEKMKSSNTPAEARDQMLQMMETQTNNMMKMVNLSKNASAEDKKFVKDNADWIMKNMPQDLDEH</sequence>
<proteinExistence type="predicted"/>
<evidence type="ECO:0000313" key="3">
    <source>
        <dbReference type="Proteomes" id="UP000537141"/>
    </source>
</evidence>
<organism evidence="2 3">
    <name type="scientific">Thalassotalea piscium</name>
    <dbReference type="NCBI Taxonomy" id="1230533"/>
    <lineage>
        <taxon>Bacteria</taxon>
        <taxon>Pseudomonadati</taxon>
        <taxon>Pseudomonadota</taxon>
        <taxon>Gammaproteobacteria</taxon>
        <taxon>Alteromonadales</taxon>
        <taxon>Colwelliaceae</taxon>
        <taxon>Thalassotalea</taxon>
    </lineage>
</organism>
<dbReference type="AlphaFoldDB" id="A0A7X0NIA9"/>